<keyword evidence="10 12" id="KW-0472">Membrane</keyword>
<dbReference type="GO" id="GO:0005243">
    <property type="term" value="F:gap junction channel activity"/>
    <property type="evidence" value="ECO:0007669"/>
    <property type="project" value="TreeGrafter"/>
</dbReference>
<sequence length="409" mass="47789">MLQFPALEKWLWGIKKRHVDDIVDVIHYYWTTRLLILLALLISAKQWVGKPIQCWVPKEFSGAWEQYIEDYCFVHATYFAPISIGGKLDPQLKEEAAVTYYQWVPIDLIVRALLFYIPFRLYRNMLWNAGGRVVETIVGVAISATQADNNTKEYNEKQDRKTYEAKIQRTADMLYTWVAHQPERQITWSTTCYMILKTLNLINVLLQLWSFAWMFGYDQSWALQAMSSIMEHNERSWASTGMFPRVVFCDTSIKNLGNVQSMTTQCVLMINLYNERIFLSLWLLFGVMSVVSVINYAMTAYQLFWPSCYVHNSRRLIDRACFNDDSTGDRHTYYGIEKEWLSKLGKDYTFTMRLIENHTGEHVAADIHRAVLFKLHNEKRGKFRENLAAACTVGPIPDKKPIEVDNYPV</sequence>
<dbReference type="PANTHER" id="PTHR11893">
    <property type="entry name" value="INNEXIN"/>
    <property type="match status" value="1"/>
</dbReference>
<keyword evidence="9 12" id="KW-0406">Ion transport</keyword>
<evidence type="ECO:0000256" key="11">
    <source>
        <dbReference type="ARBA" id="ARBA00023303"/>
    </source>
</evidence>
<evidence type="ECO:0000256" key="12">
    <source>
        <dbReference type="RuleBase" id="RU010713"/>
    </source>
</evidence>
<organism evidence="13 14">
    <name type="scientific">Mesorhabditis spiculigera</name>
    <dbReference type="NCBI Taxonomy" id="96644"/>
    <lineage>
        <taxon>Eukaryota</taxon>
        <taxon>Metazoa</taxon>
        <taxon>Ecdysozoa</taxon>
        <taxon>Nematoda</taxon>
        <taxon>Chromadorea</taxon>
        <taxon>Rhabditida</taxon>
        <taxon>Rhabditina</taxon>
        <taxon>Rhabditomorpha</taxon>
        <taxon>Rhabditoidea</taxon>
        <taxon>Rhabditidae</taxon>
        <taxon>Mesorhabditinae</taxon>
        <taxon>Mesorhabditis</taxon>
    </lineage>
</organism>
<feature type="transmembrane region" description="Helical" evidence="12">
    <location>
        <begin position="26"/>
        <end position="44"/>
    </location>
</feature>
<evidence type="ECO:0000256" key="9">
    <source>
        <dbReference type="ARBA" id="ARBA00023065"/>
    </source>
</evidence>
<dbReference type="GO" id="GO:0005921">
    <property type="term" value="C:gap junction"/>
    <property type="evidence" value="ECO:0007669"/>
    <property type="project" value="UniProtKB-SubCell"/>
</dbReference>
<protein>
    <recommendedName>
        <fullName evidence="12">Innexin</fullName>
    </recommendedName>
</protein>
<comment type="function">
    <text evidence="12">Structural component of the gap junctions.</text>
</comment>
<comment type="similarity">
    <text evidence="12">Belongs to the pannexin family.</text>
</comment>
<dbReference type="Pfam" id="PF00876">
    <property type="entry name" value="Innexin"/>
    <property type="match status" value="1"/>
</dbReference>
<evidence type="ECO:0000256" key="6">
    <source>
        <dbReference type="ARBA" id="ARBA00022868"/>
    </source>
</evidence>
<evidence type="ECO:0000256" key="5">
    <source>
        <dbReference type="ARBA" id="ARBA00022692"/>
    </source>
</evidence>
<keyword evidence="5 12" id="KW-0812">Transmembrane</keyword>
<keyword evidence="7" id="KW-0965">Cell junction</keyword>
<evidence type="ECO:0000256" key="1">
    <source>
        <dbReference type="ARBA" id="ARBA00004610"/>
    </source>
</evidence>
<gene>
    <name evidence="12" type="primary">inx</name>
    <name evidence="13" type="ORF">MSPICULIGERA_LOCUS24897</name>
</gene>
<keyword evidence="4" id="KW-1003">Cell membrane</keyword>
<dbReference type="AlphaFoldDB" id="A0AA36DIC8"/>
<comment type="subcellular location">
    <subcellularLocation>
        <location evidence="1">Cell junction</location>
        <location evidence="1">Gap junction</location>
    </subcellularLocation>
    <subcellularLocation>
        <location evidence="2 12">Cell membrane</location>
        <topology evidence="2 12">Multi-pass membrane protein</topology>
    </subcellularLocation>
</comment>
<feature type="non-terminal residue" evidence="13">
    <location>
        <position position="409"/>
    </location>
</feature>
<keyword evidence="3 12" id="KW-0813">Transport</keyword>
<keyword evidence="6" id="KW-0303">Gap junction</keyword>
<keyword evidence="8 12" id="KW-1133">Transmembrane helix</keyword>
<dbReference type="EMBL" id="CATQJA010002709">
    <property type="protein sequence ID" value="CAJ0586915.1"/>
    <property type="molecule type" value="Genomic_DNA"/>
</dbReference>
<dbReference type="PRINTS" id="PR01262">
    <property type="entry name" value="INNEXIN"/>
</dbReference>
<dbReference type="Proteomes" id="UP001177023">
    <property type="component" value="Unassembled WGS sequence"/>
</dbReference>
<evidence type="ECO:0000256" key="8">
    <source>
        <dbReference type="ARBA" id="ARBA00022989"/>
    </source>
</evidence>
<keyword evidence="11 12" id="KW-0407">Ion channel</keyword>
<dbReference type="GO" id="GO:0005886">
    <property type="term" value="C:plasma membrane"/>
    <property type="evidence" value="ECO:0007669"/>
    <property type="project" value="UniProtKB-SubCell"/>
</dbReference>
<evidence type="ECO:0000256" key="3">
    <source>
        <dbReference type="ARBA" id="ARBA00022448"/>
    </source>
</evidence>
<comment type="caution">
    <text evidence="12">Lacks conserved residue(s) required for the propagation of feature annotation.</text>
</comment>
<reference evidence="13" key="1">
    <citation type="submission" date="2023-06" db="EMBL/GenBank/DDBJ databases">
        <authorList>
            <person name="Delattre M."/>
        </authorList>
    </citation>
    <scope>NUCLEOTIDE SEQUENCE</scope>
    <source>
        <strain evidence="13">AF72</strain>
    </source>
</reference>
<dbReference type="InterPro" id="IPR000990">
    <property type="entry name" value="Innexin"/>
</dbReference>
<evidence type="ECO:0000256" key="7">
    <source>
        <dbReference type="ARBA" id="ARBA00022949"/>
    </source>
</evidence>
<comment type="caution">
    <text evidence="13">The sequence shown here is derived from an EMBL/GenBank/DDBJ whole genome shotgun (WGS) entry which is preliminary data.</text>
</comment>
<evidence type="ECO:0000256" key="4">
    <source>
        <dbReference type="ARBA" id="ARBA00022475"/>
    </source>
</evidence>
<dbReference type="GO" id="GO:0034220">
    <property type="term" value="P:monoatomic ion transmembrane transport"/>
    <property type="evidence" value="ECO:0007669"/>
    <property type="project" value="UniProtKB-KW"/>
</dbReference>
<evidence type="ECO:0000313" key="13">
    <source>
        <dbReference type="EMBL" id="CAJ0586915.1"/>
    </source>
</evidence>
<evidence type="ECO:0000313" key="14">
    <source>
        <dbReference type="Proteomes" id="UP001177023"/>
    </source>
</evidence>
<evidence type="ECO:0000256" key="2">
    <source>
        <dbReference type="ARBA" id="ARBA00004651"/>
    </source>
</evidence>
<name>A0AA36DIC8_9BILA</name>
<feature type="transmembrane region" description="Helical" evidence="12">
    <location>
        <begin position="277"/>
        <end position="297"/>
    </location>
</feature>
<dbReference type="PROSITE" id="PS51013">
    <property type="entry name" value="PANNEXIN"/>
    <property type="match status" value="1"/>
</dbReference>
<evidence type="ECO:0000256" key="10">
    <source>
        <dbReference type="ARBA" id="ARBA00023136"/>
    </source>
</evidence>
<accession>A0AA36DIC8</accession>
<keyword evidence="14" id="KW-1185">Reference proteome</keyword>
<proteinExistence type="inferred from homology"/>
<dbReference type="PANTHER" id="PTHR11893:SF36">
    <property type="entry name" value="INNEXIN-5"/>
    <property type="match status" value="1"/>
</dbReference>